<dbReference type="Proteomes" id="UP000285310">
    <property type="component" value="Unassembled WGS sequence"/>
</dbReference>
<reference evidence="13 14" key="1">
    <citation type="submission" date="2013-10" db="EMBL/GenBank/DDBJ databases">
        <title>Salinisphaera japonica YTM-1 Genome Sequencing.</title>
        <authorList>
            <person name="Lai Q."/>
            <person name="Li C."/>
            <person name="Shao Z."/>
        </authorList>
    </citation>
    <scope>NUCLEOTIDE SEQUENCE [LARGE SCALE GENOMIC DNA]</scope>
    <source>
        <strain evidence="13 14">YTM-1</strain>
    </source>
</reference>
<dbReference type="InterPro" id="IPR036890">
    <property type="entry name" value="HATPase_C_sf"/>
</dbReference>
<dbReference type="GO" id="GO:0007234">
    <property type="term" value="P:osmosensory signaling via phosphorelay pathway"/>
    <property type="evidence" value="ECO:0007669"/>
    <property type="project" value="TreeGrafter"/>
</dbReference>
<dbReference type="CDD" id="cd00082">
    <property type="entry name" value="HisKA"/>
    <property type="match status" value="1"/>
</dbReference>
<dbReference type="SMART" id="SM00387">
    <property type="entry name" value="HATPase_c"/>
    <property type="match status" value="1"/>
</dbReference>
<dbReference type="SUPFAM" id="SSF47384">
    <property type="entry name" value="Homodimeric domain of signal transducing histidine kinase"/>
    <property type="match status" value="1"/>
</dbReference>
<dbReference type="PROSITE" id="PS50109">
    <property type="entry name" value="HIS_KIN"/>
    <property type="match status" value="1"/>
</dbReference>
<keyword evidence="9" id="KW-0902">Two-component regulatory system</keyword>
<dbReference type="InterPro" id="IPR003660">
    <property type="entry name" value="HAMP_dom"/>
</dbReference>
<dbReference type="Pfam" id="PF00672">
    <property type="entry name" value="HAMP"/>
    <property type="match status" value="1"/>
</dbReference>
<organism evidence="13 14">
    <name type="scientific">Salinisphaera japonica YTM-1</name>
    <dbReference type="NCBI Taxonomy" id="1209778"/>
    <lineage>
        <taxon>Bacteria</taxon>
        <taxon>Pseudomonadati</taxon>
        <taxon>Pseudomonadota</taxon>
        <taxon>Gammaproteobacteria</taxon>
        <taxon>Salinisphaerales</taxon>
        <taxon>Salinisphaeraceae</taxon>
        <taxon>Salinisphaera</taxon>
    </lineage>
</organism>
<dbReference type="GO" id="GO:0000156">
    <property type="term" value="F:phosphorelay response regulator activity"/>
    <property type="evidence" value="ECO:0007669"/>
    <property type="project" value="TreeGrafter"/>
</dbReference>
<dbReference type="RefSeq" id="WP_123657804.1">
    <property type="nucleotide sequence ID" value="NZ_AYKG01000015.1"/>
</dbReference>
<dbReference type="GO" id="GO:0030295">
    <property type="term" value="F:protein kinase activator activity"/>
    <property type="evidence" value="ECO:0007669"/>
    <property type="project" value="TreeGrafter"/>
</dbReference>
<accession>A0A423PUZ8</accession>
<dbReference type="PANTHER" id="PTHR42878">
    <property type="entry name" value="TWO-COMPONENT HISTIDINE KINASE"/>
    <property type="match status" value="1"/>
</dbReference>
<dbReference type="GO" id="GO:0016020">
    <property type="term" value="C:membrane"/>
    <property type="evidence" value="ECO:0007669"/>
    <property type="project" value="UniProtKB-SubCell"/>
</dbReference>
<name>A0A423PUZ8_9GAMM</name>
<gene>
    <name evidence="13" type="ORF">SAJA_06365</name>
</gene>
<keyword evidence="10" id="KW-0472">Membrane</keyword>
<comment type="catalytic activity">
    <reaction evidence="1">
        <text>ATP + protein L-histidine = ADP + protein N-phospho-L-histidine.</text>
        <dbReference type="EC" id="2.7.13.3"/>
    </reaction>
</comment>
<dbReference type="OrthoDB" id="9804645at2"/>
<dbReference type="InterPro" id="IPR003594">
    <property type="entry name" value="HATPase_dom"/>
</dbReference>
<feature type="transmembrane region" description="Helical" evidence="10">
    <location>
        <begin position="186"/>
        <end position="210"/>
    </location>
</feature>
<evidence type="ECO:0000256" key="1">
    <source>
        <dbReference type="ARBA" id="ARBA00000085"/>
    </source>
</evidence>
<keyword evidence="4" id="KW-0597">Phosphoprotein</keyword>
<dbReference type="EC" id="2.7.13.3" evidence="3"/>
<evidence type="ECO:0000259" key="11">
    <source>
        <dbReference type="PROSITE" id="PS50109"/>
    </source>
</evidence>
<keyword evidence="10" id="KW-0812">Transmembrane</keyword>
<evidence type="ECO:0000313" key="13">
    <source>
        <dbReference type="EMBL" id="ROO29413.1"/>
    </source>
</evidence>
<dbReference type="Gene3D" id="1.10.287.130">
    <property type="match status" value="1"/>
</dbReference>
<comment type="caution">
    <text evidence="13">The sequence shown here is derived from an EMBL/GenBank/DDBJ whole genome shotgun (WGS) entry which is preliminary data.</text>
</comment>
<keyword evidence="5" id="KW-0808">Transferase</keyword>
<dbReference type="Pfam" id="PF02518">
    <property type="entry name" value="HATPase_c"/>
    <property type="match status" value="1"/>
</dbReference>
<dbReference type="FunCoup" id="A0A423PUZ8">
    <property type="interactions" value="96"/>
</dbReference>
<dbReference type="InterPro" id="IPR004358">
    <property type="entry name" value="Sig_transdc_His_kin-like_C"/>
</dbReference>
<dbReference type="InterPro" id="IPR050351">
    <property type="entry name" value="BphY/WalK/GraS-like"/>
</dbReference>
<dbReference type="Gene3D" id="6.10.340.10">
    <property type="match status" value="1"/>
</dbReference>
<evidence type="ECO:0000256" key="9">
    <source>
        <dbReference type="ARBA" id="ARBA00023012"/>
    </source>
</evidence>
<comment type="subcellular location">
    <subcellularLocation>
        <location evidence="2">Membrane</location>
    </subcellularLocation>
</comment>
<evidence type="ECO:0000256" key="6">
    <source>
        <dbReference type="ARBA" id="ARBA00022741"/>
    </source>
</evidence>
<evidence type="ECO:0000256" key="5">
    <source>
        <dbReference type="ARBA" id="ARBA00022679"/>
    </source>
</evidence>
<keyword evidence="6" id="KW-0547">Nucleotide-binding</keyword>
<keyword evidence="14" id="KW-1185">Reference proteome</keyword>
<dbReference type="PROSITE" id="PS50885">
    <property type="entry name" value="HAMP"/>
    <property type="match status" value="1"/>
</dbReference>
<dbReference type="GO" id="GO:0000155">
    <property type="term" value="F:phosphorelay sensor kinase activity"/>
    <property type="evidence" value="ECO:0007669"/>
    <property type="project" value="InterPro"/>
</dbReference>
<dbReference type="EMBL" id="AYKG01000015">
    <property type="protein sequence ID" value="ROO29413.1"/>
    <property type="molecule type" value="Genomic_DNA"/>
</dbReference>
<sequence length="491" mass="53986">MQPPADIARDRRGYFRPRSIIGLVLAAFAIVALPLIVAIGTGLFYVDSLYQQSERLVIQGVTVTRQSRHLASLVVDMERSARQYRVLGDPALIDRFAGQAEAVTATLNDLADLDITGLPDRRLATLARRTRAMTSHLRADPADVGRVIADLDTSRTVIENLAAHGRRFVRERLTALRATAATARHVMLVCLFALVPIVIALAVFLGFLIARPMREIVAAIRTLGEGDMRSPIEIGAPVAEFDRIGERLDWMRARLVDQEAQKQQFLRHMSHELKTPLASIREGSALLVDGSLGHLSTPQTEVARLVDANTQELTSLIDNLLNFASWQDAQVRLDIAECDVSGLIEAQVRRHRLVQQARGLTVHTPAESIIFALDIDRMQLIVDNLLTNALKYAPDNSDIRITLSRDDNGLDFHVIDQGAGVPEADRRRIFQAFERGERPAAGRAHVTGTGIGLSVVRECAEAHGGYAEVAAHSVHSSVFHVHIPHPTNRAG</sequence>
<dbReference type="PANTHER" id="PTHR42878:SF7">
    <property type="entry name" value="SENSOR HISTIDINE KINASE GLRK"/>
    <property type="match status" value="1"/>
</dbReference>
<dbReference type="SMART" id="SM00388">
    <property type="entry name" value="HisKA"/>
    <property type="match status" value="1"/>
</dbReference>
<evidence type="ECO:0000256" key="7">
    <source>
        <dbReference type="ARBA" id="ARBA00022777"/>
    </source>
</evidence>
<keyword evidence="10" id="KW-1133">Transmembrane helix</keyword>
<evidence type="ECO:0000256" key="4">
    <source>
        <dbReference type="ARBA" id="ARBA00022553"/>
    </source>
</evidence>
<proteinExistence type="predicted"/>
<dbReference type="InParanoid" id="A0A423PUZ8"/>
<dbReference type="InterPro" id="IPR005467">
    <property type="entry name" value="His_kinase_dom"/>
</dbReference>
<evidence type="ECO:0000256" key="2">
    <source>
        <dbReference type="ARBA" id="ARBA00004370"/>
    </source>
</evidence>
<dbReference type="InterPro" id="IPR036097">
    <property type="entry name" value="HisK_dim/P_sf"/>
</dbReference>
<evidence type="ECO:0000259" key="12">
    <source>
        <dbReference type="PROSITE" id="PS50885"/>
    </source>
</evidence>
<keyword evidence="7" id="KW-0418">Kinase</keyword>
<keyword evidence="8" id="KW-0067">ATP-binding</keyword>
<protein>
    <recommendedName>
        <fullName evidence="3">histidine kinase</fullName>
        <ecNumber evidence="3">2.7.13.3</ecNumber>
    </recommendedName>
</protein>
<dbReference type="InterPro" id="IPR003661">
    <property type="entry name" value="HisK_dim/P_dom"/>
</dbReference>
<feature type="domain" description="Histidine kinase" evidence="11">
    <location>
        <begin position="268"/>
        <end position="487"/>
    </location>
</feature>
<evidence type="ECO:0000256" key="8">
    <source>
        <dbReference type="ARBA" id="ARBA00022840"/>
    </source>
</evidence>
<dbReference type="SUPFAM" id="SSF55874">
    <property type="entry name" value="ATPase domain of HSP90 chaperone/DNA topoisomerase II/histidine kinase"/>
    <property type="match status" value="1"/>
</dbReference>
<evidence type="ECO:0000256" key="10">
    <source>
        <dbReference type="SAM" id="Phobius"/>
    </source>
</evidence>
<evidence type="ECO:0000256" key="3">
    <source>
        <dbReference type="ARBA" id="ARBA00012438"/>
    </source>
</evidence>
<dbReference type="GO" id="GO:0005524">
    <property type="term" value="F:ATP binding"/>
    <property type="evidence" value="ECO:0007669"/>
    <property type="project" value="UniProtKB-KW"/>
</dbReference>
<dbReference type="Gene3D" id="3.30.565.10">
    <property type="entry name" value="Histidine kinase-like ATPase, C-terminal domain"/>
    <property type="match status" value="1"/>
</dbReference>
<dbReference type="AlphaFoldDB" id="A0A423PUZ8"/>
<feature type="domain" description="HAMP" evidence="12">
    <location>
        <begin position="207"/>
        <end position="260"/>
    </location>
</feature>
<dbReference type="Pfam" id="PF00512">
    <property type="entry name" value="HisKA"/>
    <property type="match status" value="1"/>
</dbReference>
<evidence type="ECO:0000313" key="14">
    <source>
        <dbReference type="Proteomes" id="UP000285310"/>
    </source>
</evidence>
<dbReference type="PRINTS" id="PR00344">
    <property type="entry name" value="BCTRLSENSOR"/>
</dbReference>
<dbReference type="SMART" id="SM00304">
    <property type="entry name" value="HAMP"/>
    <property type="match status" value="1"/>
</dbReference>
<feature type="transmembrane region" description="Helical" evidence="10">
    <location>
        <begin position="20"/>
        <end position="46"/>
    </location>
</feature>